<dbReference type="Gene3D" id="3.30.54.20">
    <property type="match status" value="1"/>
</dbReference>
<dbReference type="Pfam" id="PF00587">
    <property type="entry name" value="tRNA-synt_2b"/>
    <property type="match status" value="1"/>
</dbReference>
<keyword evidence="8 13" id="KW-0067">ATP-binding</keyword>
<dbReference type="Pfam" id="PF03129">
    <property type="entry name" value="HGTP_anticodon"/>
    <property type="match status" value="1"/>
</dbReference>
<organism evidence="16 17">
    <name type="scientific">Candidatus Doriopsillibacter californiensis</name>
    <dbReference type="NCBI Taxonomy" id="2970740"/>
    <lineage>
        <taxon>Bacteria</taxon>
        <taxon>Pseudomonadati</taxon>
        <taxon>Pseudomonadota</taxon>
        <taxon>Gammaproteobacteria</taxon>
        <taxon>Candidatus Tethybacterales</taxon>
        <taxon>Candidatus Persebacteraceae</taxon>
        <taxon>Candidatus Doriopsillibacter</taxon>
    </lineage>
</organism>
<keyword evidence="2 13" id="KW-0963">Cytoplasm</keyword>
<comment type="caution">
    <text evidence="13">Lacks conserved residue(s) required for the propagation of feature annotation.</text>
</comment>
<dbReference type="SMART" id="SM00863">
    <property type="entry name" value="tRNA_SAD"/>
    <property type="match status" value="1"/>
</dbReference>
<feature type="binding site" evidence="13">
    <location>
        <position position="348"/>
    </location>
    <ligand>
        <name>Zn(2+)</name>
        <dbReference type="ChEBI" id="CHEBI:29105"/>
        <note>catalytic</note>
    </ligand>
</feature>
<evidence type="ECO:0000259" key="15">
    <source>
        <dbReference type="PROSITE" id="PS51880"/>
    </source>
</evidence>
<dbReference type="HAMAP" id="MF_00184">
    <property type="entry name" value="Thr_tRNA_synth"/>
    <property type="match status" value="1"/>
</dbReference>
<protein>
    <recommendedName>
        <fullName evidence="13">Threonine--tRNA ligase</fullName>
        <ecNumber evidence="13">6.1.1.3</ecNumber>
    </recommendedName>
    <alternativeName>
        <fullName evidence="13">Threonyl-tRNA synthetase</fullName>
        <shortName evidence="13">ThrRS</shortName>
    </alternativeName>
</protein>
<dbReference type="SUPFAM" id="SSF55186">
    <property type="entry name" value="ThrRS/AlaRS common domain"/>
    <property type="match status" value="1"/>
</dbReference>
<evidence type="ECO:0000256" key="2">
    <source>
        <dbReference type="ARBA" id="ARBA00022490"/>
    </source>
</evidence>
<evidence type="ECO:0000313" key="16">
    <source>
        <dbReference type="EMBL" id="MDM5147002.1"/>
    </source>
</evidence>
<evidence type="ECO:0000256" key="7">
    <source>
        <dbReference type="ARBA" id="ARBA00022833"/>
    </source>
</evidence>
<comment type="subunit">
    <text evidence="13">Homodimer.</text>
</comment>
<evidence type="ECO:0000256" key="6">
    <source>
        <dbReference type="ARBA" id="ARBA00022741"/>
    </source>
</evidence>
<feature type="binding site" evidence="13">
    <location>
        <position position="399"/>
    </location>
    <ligand>
        <name>Zn(2+)</name>
        <dbReference type="ChEBI" id="CHEBI:29105"/>
        <note>catalytic</note>
    </ligand>
</feature>
<evidence type="ECO:0000256" key="4">
    <source>
        <dbReference type="ARBA" id="ARBA00022598"/>
    </source>
</evidence>
<keyword evidence="9 13" id="KW-0694">RNA-binding</keyword>
<comment type="subcellular location">
    <subcellularLocation>
        <location evidence="13">Cytoplasm</location>
    </subcellularLocation>
</comment>
<dbReference type="InterPro" id="IPR012675">
    <property type="entry name" value="Beta-grasp_dom_sf"/>
</dbReference>
<keyword evidence="5 13" id="KW-0479">Metal-binding</keyword>
<dbReference type="InterPro" id="IPR036621">
    <property type="entry name" value="Anticodon-bd_dom_sf"/>
</dbReference>
<dbReference type="InterPro" id="IPR018163">
    <property type="entry name" value="Thr/Ala-tRNA-synth_IIc_edit"/>
</dbReference>
<keyword evidence="11 13" id="KW-0030">Aminoacyl-tRNA synthetase</keyword>
<dbReference type="SUPFAM" id="SSF81271">
    <property type="entry name" value="TGS-like"/>
    <property type="match status" value="1"/>
</dbReference>
<dbReference type="Pfam" id="PF07973">
    <property type="entry name" value="tRNA_SAD"/>
    <property type="match status" value="1"/>
</dbReference>
<sequence>MSDIYITLPDGATRHFAAGITADEVAASIAPSLAKKAVACAVDGVLQDIYLPLETDCTVEFITRDDSAALELIRHDCAHVLAQAVGQLFPDAQPTIGPVITNGFFYDFYRETPFTHDDLQVIESRMRELIAQKIPLRREVRTRADARAHYEKLGESFKVELVDAIPDTETVSFYRQGDFLDLCRGPHMRHTGNTGTAFQLTHVAGSYWRGDSRRPQLQRIYGTAWRTDKELRTYLNMLAEAERRDHRRLGREMGLFHLQEEAAGTAFWHDKGWTLYRTLETYLRRRQRAAGYIEVKTPQLIDRKLWEASGHWDKFRENMYIAENEEGLRNYVDNPQEARIFALKPMNCPCHVEIYKRGTKSYRDLPLRMSEFGSCHRAEPSGALHGLMRMRHFVQDDAHIFCTEAQIADETVSFMALLSQIYRDLGFDKFVVKFADRPPQRAGDDTVWDRAEAALREACDKANVQWTLNPGEGAFYGPKLEFVLCDAIGREWQCGTWQVDFVLPERLHAEYTAASAERLRPVMCHRAIVGSFERFIGILIEHHAGRLPLWLSPLQVIVATIVSDADEHARQVCSTLQAAGLRAETDLRNEKINYKVREHSAAKVPAILVVGKREAEQNSVAVRRLGDNRNIAMSVDAAVSSLREEAQPPD</sequence>
<comment type="catalytic activity">
    <reaction evidence="12 13">
        <text>tRNA(Thr) + L-threonine + ATP = L-threonyl-tRNA(Thr) + AMP + diphosphate + H(+)</text>
        <dbReference type="Rhea" id="RHEA:24624"/>
        <dbReference type="Rhea" id="RHEA-COMP:9670"/>
        <dbReference type="Rhea" id="RHEA-COMP:9704"/>
        <dbReference type="ChEBI" id="CHEBI:15378"/>
        <dbReference type="ChEBI" id="CHEBI:30616"/>
        <dbReference type="ChEBI" id="CHEBI:33019"/>
        <dbReference type="ChEBI" id="CHEBI:57926"/>
        <dbReference type="ChEBI" id="CHEBI:78442"/>
        <dbReference type="ChEBI" id="CHEBI:78534"/>
        <dbReference type="ChEBI" id="CHEBI:456215"/>
        <dbReference type="EC" id="6.1.1.3"/>
    </reaction>
</comment>
<dbReference type="InterPro" id="IPR033728">
    <property type="entry name" value="ThrRS_core"/>
</dbReference>
<dbReference type="InterPro" id="IPR002320">
    <property type="entry name" value="Thr-tRNA-ligase_IIa"/>
</dbReference>
<keyword evidence="4 13" id="KW-0436">Ligase</keyword>
<dbReference type="InterPro" id="IPR012676">
    <property type="entry name" value="TGS-like"/>
</dbReference>
<evidence type="ECO:0000256" key="13">
    <source>
        <dbReference type="HAMAP-Rule" id="MF_00184"/>
    </source>
</evidence>
<evidence type="ECO:0000256" key="10">
    <source>
        <dbReference type="ARBA" id="ARBA00022917"/>
    </source>
</evidence>
<dbReference type="InterPro" id="IPR006195">
    <property type="entry name" value="aa-tRNA-synth_II"/>
</dbReference>
<reference evidence="16" key="1">
    <citation type="submission" date="2022-08" db="EMBL/GenBank/DDBJ databases">
        <authorList>
            <person name="Dzunkova M."/>
            <person name="La Clair J."/>
            <person name="Tyml T."/>
            <person name="Doud D."/>
            <person name="Schulz F."/>
            <person name="Piquer S."/>
            <person name="Porcel Sanchis D."/>
            <person name="Osborn A."/>
            <person name="Robinson D."/>
            <person name="Louie K.B."/>
            <person name="Bowen B.P."/>
            <person name="Bowers R."/>
            <person name="Lee J."/>
            <person name="Arnau Llombart V."/>
            <person name="Diaz Villanueva W."/>
            <person name="Gosliner T."/>
            <person name="Northen T."/>
            <person name="Cheng J.-F."/>
            <person name="Burkart M.D."/>
            <person name="Woyke T."/>
        </authorList>
    </citation>
    <scope>NUCLEOTIDE SEQUENCE</scope>
    <source>
        <strain evidence="16">Df01</strain>
    </source>
</reference>
<dbReference type="InterPro" id="IPR002314">
    <property type="entry name" value="aa-tRNA-synt_IIb"/>
</dbReference>
<evidence type="ECO:0000256" key="5">
    <source>
        <dbReference type="ARBA" id="ARBA00022723"/>
    </source>
</evidence>
<dbReference type="PANTHER" id="PTHR11451:SF44">
    <property type="entry name" value="THREONINE--TRNA LIGASE, CHLOROPLASTIC_MITOCHONDRIAL 2"/>
    <property type="match status" value="1"/>
</dbReference>
<feature type="domain" description="TGS" evidence="15">
    <location>
        <begin position="1"/>
        <end position="63"/>
    </location>
</feature>
<dbReference type="PROSITE" id="PS51880">
    <property type="entry name" value="TGS"/>
    <property type="match status" value="1"/>
</dbReference>
<reference evidence="16" key="2">
    <citation type="journal article" date="2023" name="Microbiome">
        <title>Synthase-selected sorting approach identifies a beta-lactone synthase in a nudibranch symbiotic bacterium.</title>
        <authorList>
            <person name="Dzunkova M."/>
            <person name="La Clair J.J."/>
            <person name="Tyml T."/>
            <person name="Doud D."/>
            <person name="Schulz F."/>
            <person name="Piquer-Esteban S."/>
            <person name="Porcel Sanchis D."/>
            <person name="Osborn A."/>
            <person name="Robinson D."/>
            <person name="Louie K.B."/>
            <person name="Bowen B.P."/>
            <person name="Bowers R.M."/>
            <person name="Lee J."/>
            <person name="Arnau V."/>
            <person name="Diaz-Villanueva W."/>
            <person name="Stepanauskas R."/>
            <person name="Gosliner T."/>
            <person name="Date S.V."/>
            <person name="Northen T.R."/>
            <person name="Cheng J.F."/>
            <person name="Burkart M.D."/>
            <person name="Woyke T."/>
        </authorList>
    </citation>
    <scope>NUCLEOTIDE SEQUENCE</scope>
    <source>
        <strain evidence="16">Df01</strain>
    </source>
</reference>
<dbReference type="GO" id="GO:0004829">
    <property type="term" value="F:threonine-tRNA ligase activity"/>
    <property type="evidence" value="ECO:0007669"/>
    <property type="project" value="UniProtKB-EC"/>
</dbReference>
<comment type="caution">
    <text evidence="16">The sequence shown here is derived from an EMBL/GenBank/DDBJ whole genome shotgun (WGS) entry which is preliminary data.</text>
</comment>
<evidence type="ECO:0000256" key="1">
    <source>
        <dbReference type="ARBA" id="ARBA00008226"/>
    </source>
</evidence>
<dbReference type="SUPFAM" id="SSF52954">
    <property type="entry name" value="Class II aaRS ABD-related"/>
    <property type="match status" value="1"/>
</dbReference>
<accession>A0ABT7QK03</accession>
<dbReference type="CDD" id="cd00860">
    <property type="entry name" value="ThrRS_anticodon"/>
    <property type="match status" value="1"/>
</dbReference>
<dbReference type="InterPro" id="IPR012947">
    <property type="entry name" value="tRNA_SAD"/>
</dbReference>
<dbReference type="Gene3D" id="3.40.50.800">
    <property type="entry name" value="Anticodon-binding domain"/>
    <property type="match status" value="1"/>
</dbReference>
<keyword evidence="7 13" id="KW-0862">Zinc</keyword>
<keyword evidence="3 13" id="KW-0820">tRNA-binding</keyword>
<dbReference type="EC" id="6.1.1.3" evidence="13"/>
<dbReference type="PROSITE" id="PS50862">
    <property type="entry name" value="AA_TRNA_LIGASE_II"/>
    <property type="match status" value="1"/>
</dbReference>
<dbReference type="Gene3D" id="3.10.20.30">
    <property type="match status" value="1"/>
</dbReference>
<dbReference type="Pfam" id="PF02824">
    <property type="entry name" value="TGS"/>
    <property type="match status" value="1"/>
</dbReference>
<dbReference type="InterPro" id="IPR004095">
    <property type="entry name" value="TGS"/>
</dbReference>
<evidence type="ECO:0000259" key="14">
    <source>
        <dbReference type="PROSITE" id="PS50862"/>
    </source>
</evidence>
<dbReference type="Proteomes" id="UP001168167">
    <property type="component" value="Unassembled WGS sequence"/>
</dbReference>
<name>A0ABT7QK03_9GAMM</name>
<evidence type="ECO:0000256" key="12">
    <source>
        <dbReference type="ARBA" id="ARBA00049515"/>
    </source>
</evidence>
<feature type="binding site" evidence="13">
    <location>
        <position position="525"/>
    </location>
    <ligand>
        <name>Zn(2+)</name>
        <dbReference type="ChEBI" id="CHEBI:29105"/>
        <note>catalytic</note>
    </ligand>
</feature>
<dbReference type="Gene3D" id="3.30.930.10">
    <property type="entry name" value="Bira Bifunctional Protein, Domain 2"/>
    <property type="match status" value="1"/>
</dbReference>
<comment type="cofactor">
    <cofactor evidence="13">
        <name>Zn(2+)</name>
        <dbReference type="ChEBI" id="CHEBI:29105"/>
    </cofactor>
    <text evidence="13">Binds 1 zinc ion per subunit.</text>
</comment>
<evidence type="ECO:0000313" key="17">
    <source>
        <dbReference type="Proteomes" id="UP001168167"/>
    </source>
</evidence>
<gene>
    <name evidence="13 16" type="primary">thrS</name>
    <name evidence="16" type="ORF">NQX30_01195</name>
</gene>
<evidence type="ECO:0000256" key="9">
    <source>
        <dbReference type="ARBA" id="ARBA00022884"/>
    </source>
</evidence>
<dbReference type="PANTHER" id="PTHR11451">
    <property type="entry name" value="THREONINE-TRNA LIGASE"/>
    <property type="match status" value="1"/>
</dbReference>
<comment type="similarity">
    <text evidence="1 13">Belongs to the class-II aminoacyl-tRNA synthetase family.</text>
</comment>
<dbReference type="InterPro" id="IPR047246">
    <property type="entry name" value="ThrRS_anticodon"/>
</dbReference>
<keyword evidence="10 13" id="KW-0648">Protein biosynthesis</keyword>
<dbReference type="Gene3D" id="3.30.980.10">
    <property type="entry name" value="Threonyl-trna Synthetase, Chain A, domain 2"/>
    <property type="match status" value="1"/>
</dbReference>
<dbReference type="EMBL" id="JANQAO010000001">
    <property type="protein sequence ID" value="MDM5147002.1"/>
    <property type="molecule type" value="Genomic_DNA"/>
</dbReference>
<evidence type="ECO:0000256" key="11">
    <source>
        <dbReference type="ARBA" id="ARBA00023146"/>
    </source>
</evidence>
<proteinExistence type="inferred from homology"/>
<keyword evidence="17" id="KW-1185">Reference proteome</keyword>
<feature type="domain" description="Aminoacyl-transfer RNA synthetases class-II family profile" evidence="14">
    <location>
        <begin position="245"/>
        <end position="548"/>
    </location>
</feature>
<dbReference type="CDD" id="cd01667">
    <property type="entry name" value="TGS_ThrRS"/>
    <property type="match status" value="1"/>
</dbReference>
<dbReference type="PRINTS" id="PR01047">
    <property type="entry name" value="TRNASYNTHTHR"/>
</dbReference>
<dbReference type="InterPro" id="IPR045864">
    <property type="entry name" value="aa-tRNA-synth_II/BPL/LPL"/>
</dbReference>
<evidence type="ECO:0000256" key="8">
    <source>
        <dbReference type="ARBA" id="ARBA00022840"/>
    </source>
</evidence>
<evidence type="ECO:0000256" key="3">
    <source>
        <dbReference type="ARBA" id="ARBA00022555"/>
    </source>
</evidence>
<dbReference type="NCBIfam" id="TIGR00418">
    <property type="entry name" value="thrS"/>
    <property type="match status" value="1"/>
</dbReference>
<keyword evidence="6 13" id="KW-0547">Nucleotide-binding</keyword>
<dbReference type="SUPFAM" id="SSF55681">
    <property type="entry name" value="Class II aaRS and biotin synthetases"/>
    <property type="match status" value="1"/>
</dbReference>
<dbReference type="CDD" id="cd00771">
    <property type="entry name" value="ThrRS_core"/>
    <property type="match status" value="1"/>
</dbReference>
<dbReference type="InterPro" id="IPR004154">
    <property type="entry name" value="Anticodon-bd"/>
</dbReference>